<name>A0ABV9BUV3_9ACTN</name>
<evidence type="ECO:0000313" key="1">
    <source>
        <dbReference type="EMBL" id="MFC4517797.1"/>
    </source>
</evidence>
<dbReference type="Proteomes" id="UP001595990">
    <property type="component" value="Unassembled WGS sequence"/>
</dbReference>
<dbReference type="EMBL" id="JBHSFS010000026">
    <property type="protein sequence ID" value="MFC4517797.1"/>
    <property type="molecule type" value="Genomic_DNA"/>
</dbReference>
<organism evidence="1 2">
    <name type="scientific">Streptomyces ehimensis</name>
    <dbReference type="NCBI Taxonomy" id="68195"/>
    <lineage>
        <taxon>Bacteria</taxon>
        <taxon>Bacillati</taxon>
        <taxon>Actinomycetota</taxon>
        <taxon>Actinomycetes</taxon>
        <taxon>Kitasatosporales</taxon>
        <taxon>Streptomycetaceae</taxon>
        <taxon>Streptomyces</taxon>
    </lineage>
</organism>
<proteinExistence type="predicted"/>
<gene>
    <name evidence="1" type="ORF">ACFPEN_33460</name>
</gene>
<dbReference type="RefSeq" id="WP_411952403.1">
    <property type="nucleotide sequence ID" value="NZ_JBHSFS010000026.1"/>
</dbReference>
<accession>A0ABV9BUV3</accession>
<keyword evidence="2" id="KW-1185">Reference proteome</keyword>
<evidence type="ECO:0000313" key="2">
    <source>
        <dbReference type="Proteomes" id="UP001595990"/>
    </source>
</evidence>
<protein>
    <submittedName>
        <fullName evidence="1">Uncharacterized protein</fullName>
    </submittedName>
</protein>
<sequence length="119" mass="12999">MSLGVHTFVYDADGGHDFLEDPEDSDTLAGFESTRTRLWGPEAIRALGSRLFPLLEAGELCVERDETDDFLTECKEIRPHLGRLAEQGGYDAGYATGRLENIVAAEQQAKAEGGGIVVW</sequence>
<comment type="caution">
    <text evidence="1">The sequence shown here is derived from an EMBL/GenBank/DDBJ whole genome shotgun (WGS) entry which is preliminary data.</text>
</comment>
<reference evidence="2" key="1">
    <citation type="journal article" date="2019" name="Int. J. Syst. Evol. Microbiol.">
        <title>The Global Catalogue of Microorganisms (GCM) 10K type strain sequencing project: providing services to taxonomists for standard genome sequencing and annotation.</title>
        <authorList>
            <consortium name="The Broad Institute Genomics Platform"/>
            <consortium name="The Broad Institute Genome Sequencing Center for Infectious Disease"/>
            <person name="Wu L."/>
            <person name="Ma J."/>
        </authorList>
    </citation>
    <scope>NUCLEOTIDE SEQUENCE [LARGE SCALE GENOMIC DNA]</scope>
    <source>
        <strain evidence="2">CECT 8064</strain>
    </source>
</reference>